<feature type="domain" description="GST N-terminal" evidence="6">
    <location>
        <begin position="1"/>
        <end position="82"/>
    </location>
</feature>
<evidence type="ECO:0000256" key="2">
    <source>
        <dbReference type="ARBA" id="ARBA00012452"/>
    </source>
</evidence>
<dbReference type="STRING" id="114155.A0A4Q9NX24"/>
<organism evidence="8">
    <name type="scientific">Dichomitus squalens</name>
    <dbReference type="NCBI Taxonomy" id="114155"/>
    <lineage>
        <taxon>Eukaryota</taxon>
        <taxon>Fungi</taxon>
        <taxon>Dikarya</taxon>
        <taxon>Basidiomycota</taxon>
        <taxon>Agaricomycotina</taxon>
        <taxon>Agaricomycetes</taxon>
        <taxon>Polyporales</taxon>
        <taxon>Polyporaceae</taxon>
        <taxon>Dichomitus</taxon>
    </lineage>
</organism>
<dbReference type="AlphaFoldDB" id="A0A4Q9NX24"/>
<dbReference type="GO" id="GO:0006749">
    <property type="term" value="P:glutathione metabolic process"/>
    <property type="evidence" value="ECO:0007669"/>
    <property type="project" value="TreeGrafter"/>
</dbReference>
<evidence type="ECO:0000256" key="5">
    <source>
        <dbReference type="ARBA" id="ARBA00053259"/>
    </source>
</evidence>
<gene>
    <name evidence="9" type="ORF">BD310DRAFT_845669</name>
    <name evidence="8" type="ORF">BD311DRAFT_755302</name>
</gene>
<dbReference type="Gene3D" id="3.40.30.10">
    <property type="entry name" value="Glutaredoxin"/>
    <property type="match status" value="1"/>
</dbReference>
<dbReference type="Proteomes" id="UP000292082">
    <property type="component" value="Unassembled WGS sequence"/>
</dbReference>
<dbReference type="Proteomes" id="UP000292957">
    <property type="component" value="Unassembled WGS sequence"/>
</dbReference>
<dbReference type="FunFam" id="1.20.1050.10:FF:000004">
    <property type="entry name" value="Glutathione S-transferase F2"/>
    <property type="match status" value="1"/>
</dbReference>
<proteinExistence type="inferred from homology"/>
<accession>A0A4Q9NX24</accession>
<keyword evidence="10" id="KW-1185">Reference proteome</keyword>
<dbReference type="EC" id="2.5.1.18" evidence="2"/>
<comment type="similarity">
    <text evidence="1">Belongs to the GST superfamily. Phi family.</text>
</comment>
<evidence type="ECO:0000256" key="4">
    <source>
        <dbReference type="ARBA" id="ARBA00047960"/>
    </source>
</evidence>
<dbReference type="InterPro" id="IPR004045">
    <property type="entry name" value="Glutathione_S-Trfase_N"/>
</dbReference>
<dbReference type="GO" id="GO:0043295">
    <property type="term" value="F:glutathione binding"/>
    <property type="evidence" value="ECO:0007669"/>
    <property type="project" value="TreeGrafter"/>
</dbReference>
<dbReference type="EMBL" id="ML143408">
    <property type="protein sequence ID" value="TBU30103.1"/>
    <property type="molecule type" value="Genomic_DNA"/>
</dbReference>
<dbReference type="InterPro" id="IPR010987">
    <property type="entry name" value="Glutathione-S-Trfase_C-like"/>
</dbReference>
<evidence type="ECO:0000256" key="3">
    <source>
        <dbReference type="ARBA" id="ARBA00022679"/>
    </source>
</evidence>
<reference evidence="8 10" key="1">
    <citation type="submission" date="2019-01" db="EMBL/GenBank/DDBJ databases">
        <title>Draft genome sequences of three monokaryotic isolates of the white-rot basidiomycete fungus Dichomitus squalens.</title>
        <authorList>
            <consortium name="DOE Joint Genome Institute"/>
            <person name="Lopez S.C."/>
            <person name="Andreopoulos B."/>
            <person name="Pangilinan J."/>
            <person name="Lipzen A."/>
            <person name="Riley R."/>
            <person name="Ahrendt S."/>
            <person name="Ng V."/>
            <person name="Barry K."/>
            <person name="Daum C."/>
            <person name="Grigoriev I.V."/>
            <person name="Hilden K.S."/>
            <person name="Makela M.R."/>
            <person name="de Vries R.P."/>
        </authorList>
    </citation>
    <scope>NUCLEOTIDE SEQUENCE [LARGE SCALE GENOMIC DNA]</scope>
    <source>
        <strain evidence="9 10">CBS 464.89</strain>
        <strain evidence="8">OM18370.1</strain>
    </source>
</reference>
<keyword evidence="3 8" id="KW-0808">Transferase</keyword>
<dbReference type="EMBL" id="ML145098">
    <property type="protein sequence ID" value="TBU61462.1"/>
    <property type="molecule type" value="Genomic_DNA"/>
</dbReference>
<dbReference type="Pfam" id="PF02798">
    <property type="entry name" value="GST_N"/>
    <property type="match status" value="1"/>
</dbReference>
<dbReference type="InterPro" id="IPR040079">
    <property type="entry name" value="Glutathione_S-Trfase"/>
</dbReference>
<dbReference type="GO" id="GO:0009636">
    <property type="term" value="P:response to toxic substance"/>
    <property type="evidence" value="ECO:0007669"/>
    <property type="project" value="UniProtKB-ARBA"/>
</dbReference>
<evidence type="ECO:0000313" key="9">
    <source>
        <dbReference type="EMBL" id="TBU61462.1"/>
    </source>
</evidence>
<dbReference type="SFLD" id="SFLDG00358">
    <property type="entry name" value="Main_(cytGST)"/>
    <property type="match status" value="1"/>
</dbReference>
<comment type="function">
    <text evidence="5">May be involved in the conjugation of reduced glutathione to a wide number of exogenous and endogenous hydrophobic electrophiles and have a detoxification role against certain herbicides.</text>
</comment>
<dbReference type="InterPro" id="IPR004046">
    <property type="entry name" value="GST_C"/>
</dbReference>
<dbReference type="PROSITE" id="PS50405">
    <property type="entry name" value="GST_CTER"/>
    <property type="match status" value="1"/>
</dbReference>
<dbReference type="Pfam" id="PF00043">
    <property type="entry name" value="GST_C"/>
    <property type="match status" value="1"/>
</dbReference>
<comment type="catalytic activity">
    <reaction evidence="4">
        <text>RX + glutathione = an S-substituted glutathione + a halide anion + H(+)</text>
        <dbReference type="Rhea" id="RHEA:16437"/>
        <dbReference type="ChEBI" id="CHEBI:15378"/>
        <dbReference type="ChEBI" id="CHEBI:16042"/>
        <dbReference type="ChEBI" id="CHEBI:17792"/>
        <dbReference type="ChEBI" id="CHEBI:57925"/>
        <dbReference type="ChEBI" id="CHEBI:90779"/>
        <dbReference type="EC" id="2.5.1.18"/>
    </reaction>
</comment>
<dbReference type="SUPFAM" id="SSF47616">
    <property type="entry name" value="GST C-terminal domain-like"/>
    <property type="match status" value="1"/>
</dbReference>
<evidence type="ECO:0000313" key="8">
    <source>
        <dbReference type="EMBL" id="TBU30103.1"/>
    </source>
</evidence>
<feature type="domain" description="GST C-terminal" evidence="7">
    <location>
        <begin position="90"/>
        <end position="212"/>
    </location>
</feature>
<dbReference type="PANTHER" id="PTHR43900:SF3">
    <property type="entry name" value="GLUTATHIONE S-TRANSFERASE RHO"/>
    <property type="match status" value="1"/>
</dbReference>
<dbReference type="InterPro" id="IPR036282">
    <property type="entry name" value="Glutathione-S-Trfase_C_sf"/>
</dbReference>
<dbReference type="PANTHER" id="PTHR43900">
    <property type="entry name" value="GLUTATHIONE S-TRANSFERASE RHO"/>
    <property type="match status" value="1"/>
</dbReference>
<dbReference type="Gene3D" id="1.20.1050.10">
    <property type="match status" value="1"/>
</dbReference>
<evidence type="ECO:0000259" key="6">
    <source>
        <dbReference type="PROSITE" id="PS50404"/>
    </source>
</evidence>
<name>A0A4Q9NX24_9APHY</name>
<dbReference type="PROSITE" id="PS50404">
    <property type="entry name" value="GST_NTER"/>
    <property type="match status" value="1"/>
</dbReference>
<dbReference type="SFLD" id="SFLDG01154">
    <property type="entry name" value="Main.5:_Phi-like"/>
    <property type="match status" value="1"/>
</dbReference>
<evidence type="ECO:0000259" key="7">
    <source>
        <dbReference type="PROSITE" id="PS50405"/>
    </source>
</evidence>
<dbReference type="OrthoDB" id="249703at2759"/>
<dbReference type="GO" id="GO:0004364">
    <property type="term" value="F:glutathione transferase activity"/>
    <property type="evidence" value="ECO:0007669"/>
    <property type="project" value="UniProtKB-EC"/>
</dbReference>
<dbReference type="SUPFAM" id="SSF52833">
    <property type="entry name" value="Thioredoxin-like"/>
    <property type="match status" value="1"/>
</dbReference>
<dbReference type="CDD" id="cd03053">
    <property type="entry name" value="GST_N_Phi"/>
    <property type="match status" value="1"/>
</dbReference>
<evidence type="ECO:0000256" key="1">
    <source>
        <dbReference type="ARBA" id="ARBA00010128"/>
    </source>
</evidence>
<dbReference type="GO" id="GO:0005737">
    <property type="term" value="C:cytoplasm"/>
    <property type="evidence" value="ECO:0007669"/>
    <property type="project" value="TreeGrafter"/>
</dbReference>
<sequence length="212" mass="23719">MVLKLYGNPHSTCTQRVRTVLEELSVPYELVVIELQKGEHKSPEFVAIQPFGQVPYIDDDGFKLFESRAIARYLALKNGGVGKIIPDPKNLQKFALFEQGASIEQSNFDPSVSALAFENVFKPLLGQKTDPATVEKHKTTLAGKLAGYEALLSRQKYIGGDELTIVDIFHLPYGALLKVQGIDLLESDKYPNVKRWWAELTSRPSWKKVSGQ</sequence>
<protein>
    <recommendedName>
        <fullName evidence="2">glutathione transferase</fullName>
        <ecNumber evidence="2">2.5.1.18</ecNumber>
    </recommendedName>
</protein>
<dbReference type="InterPro" id="IPR036249">
    <property type="entry name" value="Thioredoxin-like_sf"/>
</dbReference>
<dbReference type="FunFam" id="3.40.30.10:FF:000039">
    <property type="entry name" value="Glutathione S-transferase domain"/>
    <property type="match status" value="1"/>
</dbReference>
<evidence type="ECO:0000313" key="10">
    <source>
        <dbReference type="Proteomes" id="UP000292082"/>
    </source>
</evidence>
<dbReference type="SFLD" id="SFLDS00019">
    <property type="entry name" value="Glutathione_Transferase_(cytos"/>
    <property type="match status" value="1"/>
</dbReference>